<keyword evidence="2" id="KW-0503">Monooxygenase</keyword>
<dbReference type="InterPro" id="IPR001128">
    <property type="entry name" value="Cyt_P450"/>
</dbReference>
<dbReference type="PANTHER" id="PTHR46696">
    <property type="entry name" value="P450, PUTATIVE (EUROFUNG)-RELATED"/>
    <property type="match status" value="1"/>
</dbReference>
<keyword evidence="4" id="KW-1185">Reference proteome</keyword>
<protein>
    <submittedName>
        <fullName evidence="3">Cytochrome P450</fullName>
    </submittedName>
</protein>
<dbReference type="GO" id="GO:0016705">
    <property type="term" value="F:oxidoreductase activity, acting on paired donors, with incorporation or reduction of molecular oxygen"/>
    <property type="evidence" value="ECO:0007669"/>
    <property type="project" value="InterPro"/>
</dbReference>
<dbReference type="AlphaFoldDB" id="A0A4Q6XT20"/>
<dbReference type="Proteomes" id="UP000292085">
    <property type="component" value="Unassembled WGS sequence"/>
</dbReference>
<dbReference type="RefSeq" id="WP_130158944.1">
    <property type="nucleotide sequence ID" value="NZ_SGIS01000023.1"/>
</dbReference>
<dbReference type="SUPFAM" id="SSF48264">
    <property type="entry name" value="Cytochrome P450"/>
    <property type="match status" value="1"/>
</dbReference>
<evidence type="ECO:0000256" key="2">
    <source>
        <dbReference type="RuleBase" id="RU000461"/>
    </source>
</evidence>
<evidence type="ECO:0000256" key="1">
    <source>
        <dbReference type="ARBA" id="ARBA00010617"/>
    </source>
</evidence>
<reference evidence="3 4" key="1">
    <citation type="submission" date="2019-02" db="EMBL/GenBank/DDBJ databases">
        <authorList>
            <person name="Li Y."/>
        </authorList>
    </citation>
    <scope>NUCLEOTIDE SEQUENCE [LARGE SCALE GENOMIC DNA]</scope>
    <source>
        <strain evidence="3 4">3-7</strain>
    </source>
</reference>
<dbReference type="InterPro" id="IPR036396">
    <property type="entry name" value="Cyt_P450_sf"/>
</dbReference>
<accession>A0A4Q6XT20</accession>
<gene>
    <name evidence="3" type="ORF">EWE75_15090</name>
</gene>
<proteinExistence type="inferred from homology"/>
<keyword evidence="2" id="KW-0408">Iron</keyword>
<dbReference type="PRINTS" id="PR00385">
    <property type="entry name" value="P450"/>
</dbReference>
<comment type="caution">
    <text evidence="3">The sequence shown here is derived from an EMBL/GenBank/DDBJ whole genome shotgun (WGS) entry which is preliminary data.</text>
</comment>
<organism evidence="3 4">
    <name type="scientific">Sphingomonas populi</name>
    <dbReference type="NCBI Taxonomy" id="2484750"/>
    <lineage>
        <taxon>Bacteria</taxon>
        <taxon>Pseudomonadati</taxon>
        <taxon>Pseudomonadota</taxon>
        <taxon>Alphaproteobacteria</taxon>
        <taxon>Sphingomonadales</taxon>
        <taxon>Sphingomonadaceae</taxon>
        <taxon>Sphingomonas</taxon>
    </lineage>
</organism>
<keyword evidence="2" id="KW-0560">Oxidoreductase</keyword>
<dbReference type="PRINTS" id="PR00359">
    <property type="entry name" value="BP450"/>
</dbReference>
<dbReference type="GO" id="GO:0004497">
    <property type="term" value="F:monooxygenase activity"/>
    <property type="evidence" value="ECO:0007669"/>
    <property type="project" value="UniProtKB-KW"/>
</dbReference>
<sequence>MSGLLDTADRSPYAFFEQVRAQGGVVWDASVGGWLVVDHALCKLVEGDEAHFTNPYVGAPPTIVAIKGGMGNITLTHGAAHDRLRRFHLKLLTPAAVEAYRRDIVVPVVAACMAAIEGRGQAELFAELAARVPPAVTLGLLGLDWRDDALVARVLALHDDIMAFIGRNYAPELERSALEASAAINAILLPAIRARRTGDGTDFISRIWREAPSDEAIDEQTVLGICREIFLGGSDTTVYGIANCLYVLLTDADARAKLQADRSHLRAFVDETMRLYGSVQYRYRIAAEASEVGGVAVAAGDTLVLVNAAANRDPAKYGCPAHFDLDRRPVTDHLAFNWGERSCVGAGLARAEMRECLLAVLDRLPDVRLDAEREPPRLQGLFMRAFKPLHARFA</sequence>
<dbReference type="GO" id="GO:0005506">
    <property type="term" value="F:iron ion binding"/>
    <property type="evidence" value="ECO:0007669"/>
    <property type="project" value="InterPro"/>
</dbReference>
<dbReference type="OrthoDB" id="5522954at2"/>
<dbReference type="PANTHER" id="PTHR46696:SF1">
    <property type="entry name" value="CYTOCHROME P450 YJIB-RELATED"/>
    <property type="match status" value="1"/>
</dbReference>
<evidence type="ECO:0000313" key="3">
    <source>
        <dbReference type="EMBL" id="RZF63653.1"/>
    </source>
</evidence>
<name>A0A4Q6XT20_9SPHN</name>
<dbReference type="InterPro" id="IPR002397">
    <property type="entry name" value="Cyt_P450_B"/>
</dbReference>
<evidence type="ECO:0000313" key="4">
    <source>
        <dbReference type="Proteomes" id="UP000292085"/>
    </source>
</evidence>
<dbReference type="InterPro" id="IPR017972">
    <property type="entry name" value="Cyt_P450_CS"/>
</dbReference>
<dbReference type="Pfam" id="PF00067">
    <property type="entry name" value="p450"/>
    <property type="match status" value="1"/>
</dbReference>
<dbReference type="GO" id="GO:0020037">
    <property type="term" value="F:heme binding"/>
    <property type="evidence" value="ECO:0007669"/>
    <property type="project" value="InterPro"/>
</dbReference>
<dbReference type="Gene3D" id="1.10.630.10">
    <property type="entry name" value="Cytochrome P450"/>
    <property type="match status" value="1"/>
</dbReference>
<comment type="similarity">
    <text evidence="1 2">Belongs to the cytochrome P450 family.</text>
</comment>
<keyword evidence="2" id="KW-0479">Metal-binding</keyword>
<dbReference type="EMBL" id="SGIS01000023">
    <property type="protein sequence ID" value="RZF63653.1"/>
    <property type="molecule type" value="Genomic_DNA"/>
</dbReference>
<dbReference type="PROSITE" id="PS00086">
    <property type="entry name" value="CYTOCHROME_P450"/>
    <property type="match status" value="1"/>
</dbReference>
<keyword evidence="2" id="KW-0349">Heme</keyword>